<dbReference type="InterPro" id="IPR006121">
    <property type="entry name" value="HMA_dom"/>
</dbReference>
<dbReference type="AlphaFoldDB" id="A0A9X3J6I3"/>
<dbReference type="SUPFAM" id="SSF55008">
    <property type="entry name" value="HMA, heavy metal-associated domain"/>
    <property type="match status" value="1"/>
</dbReference>
<dbReference type="Proteomes" id="UP001145087">
    <property type="component" value="Unassembled WGS sequence"/>
</dbReference>
<accession>A0A9X3J6I3</accession>
<keyword evidence="4" id="KW-1185">Reference proteome</keyword>
<reference evidence="3" key="1">
    <citation type="submission" date="2022-11" db="EMBL/GenBank/DDBJ databases">
        <title>Marilongibacter aestuarii gen. nov., sp. nov., isolated from tidal flat sediment.</title>
        <authorList>
            <person name="Jiayan W."/>
        </authorList>
    </citation>
    <scope>NUCLEOTIDE SEQUENCE</scope>
    <source>
        <strain evidence="3">Z1-6</strain>
    </source>
</reference>
<dbReference type="PROSITE" id="PS01047">
    <property type="entry name" value="HMA_1"/>
    <property type="match status" value="1"/>
</dbReference>
<dbReference type="Pfam" id="PF00403">
    <property type="entry name" value="HMA"/>
    <property type="match status" value="1"/>
</dbReference>
<dbReference type="PROSITE" id="PS50846">
    <property type="entry name" value="HMA_2"/>
    <property type="match status" value="1"/>
</dbReference>
<dbReference type="GO" id="GO:0046872">
    <property type="term" value="F:metal ion binding"/>
    <property type="evidence" value="ECO:0007669"/>
    <property type="project" value="UniProtKB-KW"/>
</dbReference>
<evidence type="ECO:0000313" key="3">
    <source>
        <dbReference type="EMBL" id="MCY1720511.1"/>
    </source>
</evidence>
<dbReference type="InterPro" id="IPR036163">
    <property type="entry name" value="HMA_dom_sf"/>
</dbReference>
<dbReference type="PROSITE" id="PS51257">
    <property type="entry name" value="PROKAR_LIPOPROTEIN"/>
    <property type="match status" value="1"/>
</dbReference>
<comment type="caution">
    <text evidence="3">The sequence shown here is derived from an EMBL/GenBank/DDBJ whole genome shotgun (WGS) entry which is preliminary data.</text>
</comment>
<proteinExistence type="predicted"/>
<dbReference type="PANTHER" id="PTHR46594:SF4">
    <property type="entry name" value="P-TYPE CATION-TRANSPORTING ATPASE"/>
    <property type="match status" value="1"/>
</dbReference>
<organism evidence="3 4">
    <name type="scientific">Draconibacterium aestuarii</name>
    <dbReference type="NCBI Taxonomy" id="2998507"/>
    <lineage>
        <taxon>Bacteria</taxon>
        <taxon>Pseudomonadati</taxon>
        <taxon>Bacteroidota</taxon>
        <taxon>Bacteroidia</taxon>
        <taxon>Marinilabiliales</taxon>
        <taxon>Prolixibacteraceae</taxon>
        <taxon>Draconibacterium</taxon>
    </lineage>
</organism>
<dbReference type="CDD" id="cd00371">
    <property type="entry name" value="HMA"/>
    <property type="match status" value="1"/>
</dbReference>
<name>A0A9X3J6I3_9BACT</name>
<keyword evidence="1" id="KW-0479">Metal-binding</keyword>
<feature type="domain" description="HMA" evidence="2">
    <location>
        <begin position="34"/>
        <end position="100"/>
    </location>
</feature>
<dbReference type="FunFam" id="3.30.70.100:FF:000001">
    <property type="entry name" value="ATPase copper transporting beta"/>
    <property type="match status" value="1"/>
</dbReference>
<evidence type="ECO:0000313" key="4">
    <source>
        <dbReference type="Proteomes" id="UP001145087"/>
    </source>
</evidence>
<dbReference type="EMBL" id="JAPOHD010000017">
    <property type="protein sequence ID" value="MCY1720511.1"/>
    <property type="molecule type" value="Genomic_DNA"/>
</dbReference>
<evidence type="ECO:0000256" key="1">
    <source>
        <dbReference type="ARBA" id="ARBA00022723"/>
    </source>
</evidence>
<dbReference type="InterPro" id="IPR017969">
    <property type="entry name" value="Heavy-metal-associated_CS"/>
</dbReference>
<evidence type="ECO:0000259" key="2">
    <source>
        <dbReference type="PROSITE" id="PS50846"/>
    </source>
</evidence>
<dbReference type="Gene3D" id="3.30.70.100">
    <property type="match status" value="1"/>
</dbReference>
<dbReference type="RefSeq" id="WP_343332843.1">
    <property type="nucleotide sequence ID" value="NZ_JAPOHD010000017.1"/>
</dbReference>
<dbReference type="PANTHER" id="PTHR46594">
    <property type="entry name" value="P-TYPE CATION-TRANSPORTING ATPASE"/>
    <property type="match status" value="1"/>
</dbReference>
<sequence>MKKLLFLIAIVGLFSCNSGNEKRTGSTEQTAEIVEATINIGGLHCANCVASVEKGINDLEGIKNVVVTLDDSTAVIEYDTSKLELAEIEQAVEKRGYTVKN</sequence>
<gene>
    <name evidence="3" type="ORF">OU798_09175</name>
</gene>
<protein>
    <submittedName>
        <fullName evidence="3">Heavy-metal-associated domain-containing protein</fullName>
    </submittedName>
</protein>